<dbReference type="PANTHER" id="PTHR30061:SF50">
    <property type="entry name" value="MALTOSE_MALTODEXTRIN-BINDING PERIPLASMIC PROTEIN"/>
    <property type="match status" value="1"/>
</dbReference>
<dbReference type="AlphaFoldDB" id="A0A1P8K110"/>
<feature type="chain" id="PRO_5012456146" evidence="4">
    <location>
        <begin position="35"/>
        <end position="419"/>
    </location>
</feature>
<keyword evidence="3 4" id="KW-0732">Signal</keyword>
<accession>A0A1P8K110</accession>
<organism evidence="5 6">
    <name type="scientific">Rhodoferax koreensis</name>
    <dbReference type="NCBI Taxonomy" id="1842727"/>
    <lineage>
        <taxon>Bacteria</taxon>
        <taxon>Pseudomonadati</taxon>
        <taxon>Pseudomonadota</taxon>
        <taxon>Betaproteobacteria</taxon>
        <taxon>Burkholderiales</taxon>
        <taxon>Comamonadaceae</taxon>
        <taxon>Rhodoferax</taxon>
    </lineage>
</organism>
<evidence type="ECO:0000313" key="6">
    <source>
        <dbReference type="Proteomes" id="UP000186609"/>
    </source>
</evidence>
<keyword evidence="2" id="KW-0813">Transport</keyword>
<protein>
    <submittedName>
        <fullName evidence="5">Sugar ABC transporter</fullName>
    </submittedName>
</protein>
<evidence type="ECO:0000313" key="5">
    <source>
        <dbReference type="EMBL" id="APW39689.1"/>
    </source>
</evidence>
<dbReference type="Pfam" id="PF01547">
    <property type="entry name" value="SBP_bac_1"/>
    <property type="match status" value="1"/>
</dbReference>
<dbReference type="CDD" id="cd13585">
    <property type="entry name" value="PBP2_TMBP_like"/>
    <property type="match status" value="1"/>
</dbReference>
<dbReference type="OrthoDB" id="8858741at2"/>
<reference evidence="5 6" key="1">
    <citation type="submission" date="2017-01" db="EMBL/GenBank/DDBJ databases">
        <authorList>
            <person name="Mah S.A."/>
            <person name="Swanson W.J."/>
            <person name="Moy G.W."/>
            <person name="Vacquier V.D."/>
        </authorList>
    </citation>
    <scope>NUCLEOTIDE SEQUENCE [LARGE SCALE GENOMIC DNA]</scope>
    <source>
        <strain evidence="5 6">DCY110</strain>
    </source>
</reference>
<name>A0A1P8K110_9BURK</name>
<dbReference type="GO" id="GO:0055052">
    <property type="term" value="C:ATP-binding cassette (ABC) transporter complex, substrate-binding subunit-containing"/>
    <property type="evidence" value="ECO:0007669"/>
    <property type="project" value="TreeGrafter"/>
</dbReference>
<evidence type="ECO:0000256" key="2">
    <source>
        <dbReference type="ARBA" id="ARBA00022448"/>
    </source>
</evidence>
<evidence type="ECO:0000256" key="4">
    <source>
        <dbReference type="SAM" id="SignalP"/>
    </source>
</evidence>
<evidence type="ECO:0000256" key="1">
    <source>
        <dbReference type="ARBA" id="ARBA00008520"/>
    </source>
</evidence>
<dbReference type="Gene3D" id="3.40.190.10">
    <property type="entry name" value="Periplasmic binding protein-like II"/>
    <property type="match status" value="1"/>
</dbReference>
<gene>
    <name evidence="5" type="ORF">RD110_22840</name>
</gene>
<dbReference type="Proteomes" id="UP000186609">
    <property type="component" value="Chromosome"/>
</dbReference>
<dbReference type="InterPro" id="IPR006059">
    <property type="entry name" value="SBP"/>
</dbReference>
<proteinExistence type="inferred from homology"/>
<dbReference type="GO" id="GO:0015768">
    <property type="term" value="P:maltose transport"/>
    <property type="evidence" value="ECO:0007669"/>
    <property type="project" value="TreeGrafter"/>
</dbReference>
<dbReference type="RefSeq" id="WP_076202229.1">
    <property type="nucleotide sequence ID" value="NZ_CP019236.1"/>
</dbReference>
<comment type="similarity">
    <text evidence="1">Belongs to the bacterial solute-binding protein 1 family.</text>
</comment>
<dbReference type="GO" id="GO:0042956">
    <property type="term" value="P:maltodextrin transmembrane transport"/>
    <property type="evidence" value="ECO:0007669"/>
    <property type="project" value="TreeGrafter"/>
</dbReference>
<keyword evidence="6" id="KW-1185">Reference proteome</keyword>
<dbReference type="SUPFAM" id="SSF53850">
    <property type="entry name" value="Periplasmic binding protein-like II"/>
    <property type="match status" value="1"/>
</dbReference>
<dbReference type="GO" id="GO:1901982">
    <property type="term" value="F:maltose binding"/>
    <property type="evidence" value="ECO:0007669"/>
    <property type="project" value="TreeGrafter"/>
</dbReference>
<dbReference type="PANTHER" id="PTHR30061">
    <property type="entry name" value="MALTOSE-BINDING PERIPLASMIC PROTEIN"/>
    <property type="match status" value="1"/>
</dbReference>
<evidence type="ECO:0000256" key="3">
    <source>
        <dbReference type="ARBA" id="ARBA00022729"/>
    </source>
</evidence>
<sequence length="419" mass="45829">MQAFRNLPRRHALSWCVAATVTAMGLCQSMPARAQSKEVITFAGVTFSEAGRGDRLKAWVEKFNKSQAAIEVQPIAIPFASFAKTVFTQMGGGAGPDLVRMDLIDYYAAVQSKRILPLDDLLKGGTYRFSAPDKYMHVEGVRYGVPFEISNYVMLYNPALLKGGKPPATFDELVEATKAATGNGVFGYAYRATMAEGNGFWQDLCNFVYGFGGRWSDASGNLTLNDPKVVDGVTAYKRIYDAGVTPKGADAATYRRMFWERKVAIEVDNGGVAGIFTQQAPDLPFAAAPSPFPTRAQGMVLAPLTINANTKHKAAAETFFKWTLQPENQAELQELLGASNVATVIERSPELVAKRPWLKVYDDQAANSVPQLVQGLEVKTPEIQQIVLEQVLKVLQGGMEPKKAMDDAQRLASSRVLRK</sequence>
<dbReference type="STRING" id="1842727.RD110_22840"/>
<dbReference type="EMBL" id="CP019236">
    <property type="protein sequence ID" value="APW39689.1"/>
    <property type="molecule type" value="Genomic_DNA"/>
</dbReference>
<dbReference type="KEGG" id="rhy:RD110_22840"/>
<feature type="signal peptide" evidence="4">
    <location>
        <begin position="1"/>
        <end position="34"/>
    </location>
</feature>